<keyword evidence="5" id="KW-0297">G-protein coupled receptor</keyword>
<dbReference type="SUPFAM" id="SSF81321">
    <property type="entry name" value="Family A G protein-coupled receptor-like"/>
    <property type="match status" value="1"/>
</dbReference>
<feature type="transmembrane region" description="Helical" evidence="9">
    <location>
        <begin position="12"/>
        <end position="32"/>
    </location>
</feature>
<dbReference type="PRINTS" id="PR00237">
    <property type="entry name" value="GPCRRHODOPSN"/>
</dbReference>
<keyword evidence="4 9" id="KW-1133">Transmembrane helix</keyword>
<dbReference type="GO" id="GO:0005886">
    <property type="term" value="C:plasma membrane"/>
    <property type="evidence" value="ECO:0007669"/>
    <property type="project" value="UniProtKB-SubCell"/>
</dbReference>
<feature type="domain" description="G-protein coupled receptors family 1 profile" evidence="10">
    <location>
        <begin position="23"/>
        <end position="118"/>
    </location>
</feature>
<dbReference type="HOGENOM" id="CLU_009579_29_9_1"/>
<evidence type="ECO:0000256" key="2">
    <source>
        <dbReference type="ARBA" id="ARBA00022475"/>
    </source>
</evidence>
<dbReference type="InterPro" id="IPR017452">
    <property type="entry name" value="GPCR_Rhodpsn_7TM"/>
</dbReference>
<dbReference type="PROSITE" id="PS50262">
    <property type="entry name" value="G_PROTEIN_RECEP_F1_2"/>
    <property type="match status" value="1"/>
</dbReference>
<keyword evidence="7" id="KW-0675">Receptor</keyword>
<evidence type="ECO:0000259" key="10">
    <source>
        <dbReference type="PROSITE" id="PS50262"/>
    </source>
</evidence>
<dbReference type="PhylomeDB" id="A7T590"/>
<organism evidence="11 12">
    <name type="scientific">Nematostella vectensis</name>
    <name type="common">Starlet sea anemone</name>
    <dbReference type="NCBI Taxonomy" id="45351"/>
    <lineage>
        <taxon>Eukaryota</taxon>
        <taxon>Metazoa</taxon>
        <taxon>Cnidaria</taxon>
        <taxon>Anthozoa</taxon>
        <taxon>Hexacorallia</taxon>
        <taxon>Actiniaria</taxon>
        <taxon>Edwardsiidae</taxon>
        <taxon>Nematostella</taxon>
    </lineage>
</organism>
<evidence type="ECO:0000313" key="12">
    <source>
        <dbReference type="Proteomes" id="UP000001593"/>
    </source>
</evidence>
<gene>
    <name evidence="11" type="ORF">NEMVEDRAFT_v1g146413</name>
</gene>
<feature type="transmembrane region" description="Helical" evidence="9">
    <location>
        <begin position="84"/>
        <end position="106"/>
    </location>
</feature>
<dbReference type="InParanoid" id="A7T590"/>
<dbReference type="Proteomes" id="UP000001593">
    <property type="component" value="Unassembled WGS sequence"/>
</dbReference>
<evidence type="ECO:0000256" key="6">
    <source>
        <dbReference type="ARBA" id="ARBA00023136"/>
    </source>
</evidence>
<feature type="non-terminal residue" evidence="11">
    <location>
        <position position="1"/>
    </location>
</feature>
<dbReference type="EMBL" id="DS471087">
    <property type="protein sequence ID" value="EDO28872.1"/>
    <property type="molecule type" value="Genomic_DNA"/>
</dbReference>
<reference evidence="11 12" key="1">
    <citation type="journal article" date="2007" name="Science">
        <title>Sea anemone genome reveals ancestral eumetazoan gene repertoire and genomic organization.</title>
        <authorList>
            <person name="Putnam N.H."/>
            <person name="Srivastava M."/>
            <person name="Hellsten U."/>
            <person name="Dirks B."/>
            <person name="Chapman J."/>
            <person name="Salamov A."/>
            <person name="Terry A."/>
            <person name="Shapiro H."/>
            <person name="Lindquist E."/>
            <person name="Kapitonov V.V."/>
            <person name="Jurka J."/>
            <person name="Genikhovich G."/>
            <person name="Grigoriev I.V."/>
            <person name="Lucas S.M."/>
            <person name="Steele R.E."/>
            <person name="Finnerty J.R."/>
            <person name="Technau U."/>
            <person name="Martindale M.Q."/>
            <person name="Rokhsar D.S."/>
        </authorList>
    </citation>
    <scope>NUCLEOTIDE SEQUENCE [LARGE SCALE GENOMIC DNA]</scope>
    <source>
        <strain evidence="12">CH2 X CH6</strain>
    </source>
</reference>
<proteinExistence type="predicted"/>
<keyword evidence="12" id="KW-1185">Reference proteome</keyword>
<evidence type="ECO:0000256" key="9">
    <source>
        <dbReference type="SAM" id="Phobius"/>
    </source>
</evidence>
<sequence>RSSAAVALESAFLVMINCLAFAGNTIVVVAFFRSPSLQTPTNIFIVALSISDIIMSVFPMPLTAGAVITGAWSYGGTLCHIQGYLVHVLAFISIEIMALTAINRYCKTLQPSQYSKLF</sequence>
<evidence type="ECO:0000256" key="7">
    <source>
        <dbReference type="ARBA" id="ARBA00023170"/>
    </source>
</evidence>
<accession>A7T590</accession>
<protein>
    <recommendedName>
        <fullName evidence="10">G-protein coupled receptors family 1 profile domain-containing protein</fullName>
    </recommendedName>
</protein>
<evidence type="ECO:0000256" key="3">
    <source>
        <dbReference type="ARBA" id="ARBA00022692"/>
    </source>
</evidence>
<keyword evidence="6 9" id="KW-0472">Membrane</keyword>
<feature type="transmembrane region" description="Helical" evidence="9">
    <location>
        <begin position="44"/>
        <end position="72"/>
    </location>
</feature>
<feature type="non-terminal residue" evidence="11">
    <location>
        <position position="118"/>
    </location>
</feature>
<keyword evidence="3 9" id="KW-0812">Transmembrane</keyword>
<dbReference type="OMA" id="KNNMEND"/>
<evidence type="ECO:0000313" key="11">
    <source>
        <dbReference type="EMBL" id="EDO28872.1"/>
    </source>
</evidence>
<dbReference type="AlphaFoldDB" id="A7T590"/>
<dbReference type="Gene3D" id="1.20.1070.10">
    <property type="entry name" value="Rhodopsin 7-helix transmembrane proteins"/>
    <property type="match status" value="1"/>
</dbReference>
<dbReference type="CDD" id="cd00637">
    <property type="entry name" value="7tm_classA_rhodopsin-like"/>
    <property type="match status" value="1"/>
</dbReference>
<keyword evidence="2" id="KW-1003">Cell membrane</keyword>
<dbReference type="Pfam" id="PF00001">
    <property type="entry name" value="7tm_1"/>
    <property type="match status" value="1"/>
</dbReference>
<dbReference type="STRING" id="45351.A7T590"/>
<comment type="subcellular location">
    <subcellularLocation>
        <location evidence="1">Cell membrane</location>
        <topology evidence="1">Multi-pass membrane protein</topology>
    </subcellularLocation>
</comment>
<dbReference type="InterPro" id="IPR000276">
    <property type="entry name" value="GPCR_Rhodpsn"/>
</dbReference>
<dbReference type="GO" id="GO:0004930">
    <property type="term" value="F:G protein-coupled receptor activity"/>
    <property type="evidence" value="ECO:0007669"/>
    <property type="project" value="UniProtKB-KW"/>
</dbReference>
<evidence type="ECO:0000256" key="4">
    <source>
        <dbReference type="ARBA" id="ARBA00022989"/>
    </source>
</evidence>
<dbReference type="PANTHER" id="PTHR22752">
    <property type="entry name" value="G PROTEIN-COUPLED RECEPTOR"/>
    <property type="match status" value="1"/>
</dbReference>
<keyword evidence="8" id="KW-0807">Transducer</keyword>
<name>A7T590_NEMVE</name>
<evidence type="ECO:0000256" key="8">
    <source>
        <dbReference type="ARBA" id="ARBA00023224"/>
    </source>
</evidence>
<evidence type="ECO:0000256" key="5">
    <source>
        <dbReference type="ARBA" id="ARBA00023040"/>
    </source>
</evidence>
<evidence type="ECO:0000256" key="1">
    <source>
        <dbReference type="ARBA" id="ARBA00004651"/>
    </source>
</evidence>